<dbReference type="GO" id="GO:0016633">
    <property type="term" value="F:galactonolactone dehydrogenase activity"/>
    <property type="evidence" value="ECO:0007669"/>
    <property type="project" value="InterPro"/>
</dbReference>
<dbReference type="PROSITE" id="PS51387">
    <property type="entry name" value="FAD_PCMH"/>
    <property type="match status" value="1"/>
</dbReference>
<dbReference type="PANTHER" id="PTHR43762">
    <property type="entry name" value="L-GULONOLACTONE OXIDASE"/>
    <property type="match status" value="1"/>
</dbReference>
<dbReference type="Proteomes" id="UP000664859">
    <property type="component" value="Unassembled WGS sequence"/>
</dbReference>
<dbReference type="GO" id="GO:0071949">
    <property type="term" value="F:FAD binding"/>
    <property type="evidence" value="ECO:0007669"/>
    <property type="project" value="InterPro"/>
</dbReference>
<organism evidence="3 4">
    <name type="scientific">Tribonema minus</name>
    <dbReference type="NCBI Taxonomy" id="303371"/>
    <lineage>
        <taxon>Eukaryota</taxon>
        <taxon>Sar</taxon>
        <taxon>Stramenopiles</taxon>
        <taxon>Ochrophyta</taxon>
        <taxon>PX clade</taxon>
        <taxon>Xanthophyceae</taxon>
        <taxon>Tribonematales</taxon>
        <taxon>Tribonemataceae</taxon>
        <taxon>Tribonema</taxon>
    </lineage>
</organism>
<evidence type="ECO:0000259" key="2">
    <source>
        <dbReference type="PROSITE" id="PS51387"/>
    </source>
</evidence>
<dbReference type="PIRSF" id="PIRSF000136">
    <property type="entry name" value="LGO_GLO"/>
    <property type="match status" value="1"/>
</dbReference>
<dbReference type="SUPFAM" id="SSF56176">
    <property type="entry name" value="FAD-binding/transporter-associated domain-like"/>
    <property type="match status" value="1"/>
</dbReference>
<dbReference type="Gene3D" id="3.30.465.10">
    <property type="match status" value="1"/>
</dbReference>
<keyword evidence="4" id="KW-1185">Reference proteome</keyword>
<dbReference type="InterPro" id="IPR007173">
    <property type="entry name" value="ALO_C"/>
</dbReference>
<keyword evidence="1" id="KW-0560">Oxidoreductase</keyword>
<dbReference type="InterPro" id="IPR006094">
    <property type="entry name" value="Oxid_FAD_bind_N"/>
</dbReference>
<dbReference type="OrthoDB" id="610608at2759"/>
<evidence type="ECO:0000256" key="1">
    <source>
        <dbReference type="ARBA" id="ARBA00023002"/>
    </source>
</evidence>
<sequence length="515" mass="56041">MPLAVTAVGAAGAAAACSADTSEDVENWSSTHKVTTKLYLKPESTEEASDICCVEQIIAGAHKAGTKVRVVGNALSPNAIGLSTDTMLTLALCDKVLSVDPMRKTVRVQAGARVQQVVDALTPYNLTLQNYASISEQQIGGFLQVGAHGTGVTIPPVDEQIISMRLVTPGLGAIELSEDLDPDLFRLAKVGLGALGVVTEVTIQCVPRHLLTEKTWVLTRAEVKAQHRRLLKENRHIRYMWIPYTDAVVVVACNPAEPGAYAGAQSASSGDSGVDEAKPLVDLLLSCPGQDAEQVRGMGFGELRDKLLAADPLNAAWVARVNAAEATFWHQRSGTRTDYSDRVLGFDCGGQQWVNEVALPAREAADLNYVLEVLALIEEGNVPAPAPIEQRWTAPSAARMSPARVAGGVASWVGIIMYLPSDEARQRSDITRAFFEYRDLCKEKLWDRYECTEHWAKIEKPDTPEEAASLQARLRRHYPVNAFNAARRKLDPQNIMANDHIDALFGTGRWTPQQQ</sequence>
<dbReference type="InterPro" id="IPR036318">
    <property type="entry name" value="FAD-bd_PCMH-like_sf"/>
</dbReference>
<dbReference type="NCBIfam" id="TIGR01676">
    <property type="entry name" value="GLDHase"/>
    <property type="match status" value="1"/>
</dbReference>
<dbReference type="InterPro" id="IPR010031">
    <property type="entry name" value="FAD_lactone_oxidase-like"/>
</dbReference>
<feature type="domain" description="FAD-binding PCMH-type" evidence="2">
    <location>
        <begin position="32"/>
        <end position="208"/>
    </location>
</feature>
<evidence type="ECO:0000313" key="4">
    <source>
        <dbReference type="Proteomes" id="UP000664859"/>
    </source>
</evidence>
<dbReference type="AlphaFoldDB" id="A0A835ZG22"/>
<dbReference type="Pfam" id="PF04030">
    <property type="entry name" value="ALO"/>
    <property type="match status" value="1"/>
</dbReference>
<dbReference type="InterPro" id="IPR016167">
    <property type="entry name" value="FAD-bd_PCMH_sub1"/>
</dbReference>
<dbReference type="PANTHER" id="PTHR43762:SF1">
    <property type="entry name" value="D-ARABINONO-1,4-LACTONE OXIDASE"/>
    <property type="match status" value="1"/>
</dbReference>
<reference evidence="3" key="1">
    <citation type="submission" date="2021-02" db="EMBL/GenBank/DDBJ databases">
        <title>First Annotated Genome of the Yellow-green Alga Tribonema minus.</title>
        <authorList>
            <person name="Mahan K.M."/>
        </authorList>
    </citation>
    <scope>NUCLEOTIDE SEQUENCE</scope>
    <source>
        <strain evidence="3">UTEX B ZZ1240</strain>
    </source>
</reference>
<dbReference type="EMBL" id="JAFCMP010000044">
    <property type="protein sequence ID" value="KAG5189844.1"/>
    <property type="molecule type" value="Genomic_DNA"/>
</dbReference>
<proteinExistence type="predicted"/>
<dbReference type="InterPro" id="IPR016169">
    <property type="entry name" value="FAD-bd_PCMH_sub2"/>
</dbReference>
<dbReference type="InterPro" id="IPR016166">
    <property type="entry name" value="FAD-bd_PCMH"/>
</dbReference>
<dbReference type="Gene3D" id="3.30.43.10">
    <property type="entry name" value="Uridine Diphospho-n-acetylenolpyruvylglucosamine Reductase, domain 2"/>
    <property type="match status" value="1"/>
</dbReference>
<dbReference type="GO" id="GO:0003885">
    <property type="term" value="F:D-arabinono-1,4-lactone oxidase activity"/>
    <property type="evidence" value="ECO:0007669"/>
    <property type="project" value="InterPro"/>
</dbReference>
<dbReference type="InterPro" id="IPR010029">
    <property type="entry name" value="GL_DH"/>
</dbReference>
<accession>A0A835ZG22</accession>
<dbReference type="GO" id="GO:0016020">
    <property type="term" value="C:membrane"/>
    <property type="evidence" value="ECO:0007669"/>
    <property type="project" value="InterPro"/>
</dbReference>
<protein>
    <submittedName>
        <fullName evidence="3">L-galactono-1,4-lactone dehydrogenase</fullName>
    </submittedName>
</protein>
<name>A0A835ZG22_9STRA</name>
<dbReference type="Pfam" id="PF01565">
    <property type="entry name" value="FAD_binding_4"/>
    <property type="match status" value="1"/>
</dbReference>
<comment type="caution">
    <text evidence="3">The sequence shown here is derived from an EMBL/GenBank/DDBJ whole genome shotgun (WGS) entry which is preliminary data.</text>
</comment>
<evidence type="ECO:0000313" key="3">
    <source>
        <dbReference type="EMBL" id="KAG5189844.1"/>
    </source>
</evidence>
<gene>
    <name evidence="3" type="ORF">JKP88DRAFT_205958</name>
</gene>